<reference evidence="1" key="1">
    <citation type="journal article" date="2020" name="Stud. Mycol.">
        <title>101 Dothideomycetes genomes: a test case for predicting lifestyles and emergence of pathogens.</title>
        <authorList>
            <person name="Haridas S."/>
            <person name="Albert R."/>
            <person name="Binder M."/>
            <person name="Bloem J."/>
            <person name="Labutti K."/>
            <person name="Salamov A."/>
            <person name="Andreopoulos B."/>
            <person name="Baker S."/>
            <person name="Barry K."/>
            <person name="Bills G."/>
            <person name="Bluhm B."/>
            <person name="Cannon C."/>
            <person name="Castanera R."/>
            <person name="Culley D."/>
            <person name="Daum C."/>
            <person name="Ezra D."/>
            <person name="Gonzalez J."/>
            <person name="Henrissat B."/>
            <person name="Kuo A."/>
            <person name="Liang C."/>
            <person name="Lipzen A."/>
            <person name="Lutzoni F."/>
            <person name="Magnuson J."/>
            <person name="Mondo S."/>
            <person name="Nolan M."/>
            <person name="Ohm R."/>
            <person name="Pangilinan J."/>
            <person name="Park H.-J."/>
            <person name="Ramirez L."/>
            <person name="Alfaro M."/>
            <person name="Sun H."/>
            <person name="Tritt A."/>
            <person name="Yoshinaga Y."/>
            <person name="Zwiers L.-H."/>
            <person name="Turgeon B."/>
            <person name="Goodwin S."/>
            <person name="Spatafora J."/>
            <person name="Crous P."/>
            <person name="Grigoriev I."/>
        </authorList>
    </citation>
    <scope>NUCLEOTIDE SEQUENCE</scope>
    <source>
        <strain evidence="1">CBS 175.79</strain>
    </source>
</reference>
<protein>
    <recommendedName>
        <fullName evidence="3">Cytidyltransferase-like domain-containing protein</fullName>
    </recommendedName>
</protein>
<organism evidence="1 2">
    <name type="scientific">Aaosphaeria arxii CBS 175.79</name>
    <dbReference type="NCBI Taxonomy" id="1450172"/>
    <lineage>
        <taxon>Eukaryota</taxon>
        <taxon>Fungi</taxon>
        <taxon>Dikarya</taxon>
        <taxon>Ascomycota</taxon>
        <taxon>Pezizomycotina</taxon>
        <taxon>Dothideomycetes</taxon>
        <taxon>Pleosporomycetidae</taxon>
        <taxon>Pleosporales</taxon>
        <taxon>Pleosporales incertae sedis</taxon>
        <taxon>Aaosphaeria</taxon>
    </lineage>
</organism>
<dbReference type="GeneID" id="54291565"/>
<dbReference type="EMBL" id="ML978075">
    <property type="protein sequence ID" value="KAF2010802.1"/>
    <property type="molecule type" value="Genomic_DNA"/>
</dbReference>
<dbReference type="RefSeq" id="XP_033379141.1">
    <property type="nucleotide sequence ID" value="XM_033534168.1"/>
</dbReference>
<accession>A0A6A5XCT0</accession>
<gene>
    <name evidence="1" type="ORF">BU24DRAFT_495998</name>
</gene>
<evidence type="ECO:0000313" key="2">
    <source>
        <dbReference type="Proteomes" id="UP000799778"/>
    </source>
</evidence>
<name>A0A6A5XCT0_9PLEO</name>
<keyword evidence="2" id="KW-1185">Reference proteome</keyword>
<dbReference type="Gene3D" id="3.40.50.620">
    <property type="entry name" value="HUPs"/>
    <property type="match status" value="1"/>
</dbReference>
<dbReference type="SUPFAM" id="SSF52374">
    <property type="entry name" value="Nucleotidylyl transferase"/>
    <property type="match status" value="1"/>
</dbReference>
<dbReference type="InterPro" id="IPR014729">
    <property type="entry name" value="Rossmann-like_a/b/a_fold"/>
</dbReference>
<dbReference type="OrthoDB" id="3558741at2759"/>
<evidence type="ECO:0008006" key="3">
    <source>
        <dbReference type="Google" id="ProtNLM"/>
    </source>
</evidence>
<sequence>MEKTEISFKSYLQMAYNEIGLTSETDLGAIQALTGTLQSDNENLLLVYAGSFNPPHRGHINALLSGLRPEVAAVAIIILPSEDWHLRNKISKNCPEFFLPQIRRAELWGAISSVTKERVWVWTATWYPFKPVTEALLRLTSADGFKLSIARLVGPDNLDIEDPLNIMPIAFPGAMFTNRARHIASHFLSNGQPVVWNGFGEWSRTTRSYGDSDGEVGEAGVVLWTCTGTSDSDPPKRGYYLKYSKPVTEDISSTKLRQTLIRDHNLDEETLSKLSLSALLELLEPVLREN</sequence>
<proteinExistence type="predicted"/>
<evidence type="ECO:0000313" key="1">
    <source>
        <dbReference type="EMBL" id="KAF2010802.1"/>
    </source>
</evidence>
<dbReference type="AlphaFoldDB" id="A0A6A5XCT0"/>
<dbReference type="Proteomes" id="UP000799778">
    <property type="component" value="Unassembled WGS sequence"/>
</dbReference>